<evidence type="ECO:0000256" key="1">
    <source>
        <dbReference type="ARBA" id="ARBA00008779"/>
    </source>
</evidence>
<sequence length="519" mass="57796">MRKSPVIKEIKAHRSSHQHVSRFRCRRLATVCAMHLCRLLIAYLIAFCSWNSTSTHAVAESTKPNFVVILTDDQGYADLGCFGGQHVHTPRIDQMATEGMKLTSFYVAGSVCTPSRAALMTGCYPKRVGLANGVFLAADNRGLNPNEVTIAETLKAVGYTTGIFGKWHLGDQPEFLPTRQGFNEFFGLPYSHDIHPFHTNKRHNFPPLPLMEMETVIELNPNADYLTKRITERAVDFIARHKNDPFFLYVPHPIPHRPIHMSPRFMATVPDSIREKLKEESGVDYFTRDKIYNYAISEIDWSVGEILDALKTNGLDENTLVIFTSDNGPSIGKATPLTGAKGSSYEGGMRVPAVVRWPKQIPADTSSNELLTAMDLLPTFAKLSGAKPATDRVIDGKNIWPVLAGQDASPHEAFFYFKGDRLEAVRSGKWKLHIGKSQSNGRERKAKRGMGSSSPVTALYNVDTDMGESDNRLDEFPEVANRLLSYANELNEQLKTNTRPAGRVQKATALTLAKEDDTK</sequence>
<feature type="domain" description="Sulfatase N-terminal" evidence="6">
    <location>
        <begin position="64"/>
        <end position="385"/>
    </location>
</feature>
<name>A0A7W5H6L3_9BACT</name>
<dbReference type="PANTHER" id="PTHR42693:SF53">
    <property type="entry name" value="ENDO-4-O-SULFATASE"/>
    <property type="match status" value="1"/>
</dbReference>
<gene>
    <name evidence="7" type="ORF">FHS27_004519</name>
</gene>
<dbReference type="GO" id="GO:0046872">
    <property type="term" value="F:metal ion binding"/>
    <property type="evidence" value="ECO:0007669"/>
    <property type="project" value="UniProtKB-KW"/>
</dbReference>
<evidence type="ECO:0000256" key="2">
    <source>
        <dbReference type="ARBA" id="ARBA00022723"/>
    </source>
</evidence>
<dbReference type="Pfam" id="PF00884">
    <property type="entry name" value="Sulfatase"/>
    <property type="match status" value="1"/>
</dbReference>
<dbReference type="GO" id="GO:0004065">
    <property type="term" value="F:arylsulfatase activity"/>
    <property type="evidence" value="ECO:0007669"/>
    <property type="project" value="TreeGrafter"/>
</dbReference>
<dbReference type="AlphaFoldDB" id="A0A7W5H6L3"/>
<dbReference type="RefSeq" id="WP_221225274.1">
    <property type="nucleotide sequence ID" value="NZ_JACHXU010000017.1"/>
</dbReference>
<comment type="caution">
    <text evidence="7">The sequence shown here is derived from an EMBL/GenBank/DDBJ whole genome shotgun (WGS) entry which is preliminary data.</text>
</comment>
<evidence type="ECO:0000256" key="5">
    <source>
        <dbReference type="SAM" id="MobiDB-lite"/>
    </source>
</evidence>
<feature type="region of interest" description="Disordered" evidence="5">
    <location>
        <begin position="435"/>
        <end position="458"/>
    </location>
</feature>
<dbReference type="PANTHER" id="PTHR42693">
    <property type="entry name" value="ARYLSULFATASE FAMILY MEMBER"/>
    <property type="match status" value="1"/>
</dbReference>
<dbReference type="InterPro" id="IPR050738">
    <property type="entry name" value="Sulfatase"/>
</dbReference>
<reference evidence="7 8" key="1">
    <citation type="submission" date="2020-08" db="EMBL/GenBank/DDBJ databases">
        <title>Genomic Encyclopedia of Type Strains, Phase III (KMG-III): the genomes of soil and plant-associated and newly described type strains.</title>
        <authorList>
            <person name="Whitman W."/>
        </authorList>
    </citation>
    <scope>NUCLEOTIDE SEQUENCE [LARGE SCALE GENOMIC DNA]</scope>
    <source>
        <strain evidence="7 8">CECT 8075</strain>
    </source>
</reference>
<dbReference type="CDD" id="cd16026">
    <property type="entry name" value="GALNS_like"/>
    <property type="match status" value="1"/>
</dbReference>
<dbReference type="Pfam" id="PF14707">
    <property type="entry name" value="Sulfatase_C"/>
    <property type="match status" value="1"/>
</dbReference>
<keyword evidence="4" id="KW-0106">Calcium</keyword>
<accession>A0A7W5H6L3</accession>
<dbReference type="EMBL" id="JACHXU010000017">
    <property type="protein sequence ID" value="MBB3208687.1"/>
    <property type="molecule type" value="Genomic_DNA"/>
</dbReference>
<protein>
    <submittedName>
        <fullName evidence="7">Arylsulfatase A-like enzyme</fullName>
    </submittedName>
</protein>
<evidence type="ECO:0000313" key="7">
    <source>
        <dbReference type="EMBL" id="MBB3208687.1"/>
    </source>
</evidence>
<dbReference type="PROSITE" id="PS00523">
    <property type="entry name" value="SULFATASE_1"/>
    <property type="match status" value="1"/>
</dbReference>
<evidence type="ECO:0000256" key="3">
    <source>
        <dbReference type="ARBA" id="ARBA00022801"/>
    </source>
</evidence>
<dbReference type="Gene3D" id="3.40.720.10">
    <property type="entry name" value="Alkaline Phosphatase, subunit A"/>
    <property type="match status" value="1"/>
</dbReference>
<keyword evidence="3" id="KW-0378">Hydrolase</keyword>
<proteinExistence type="inferred from homology"/>
<dbReference type="InterPro" id="IPR024607">
    <property type="entry name" value="Sulfatase_CS"/>
</dbReference>
<keyword evidence="8" id="KW-1185">Reference proteome</keyword>
<organism evidence="7 8">
    <name type="scientific">Aporhodopirellula rubra</name>
    <dbReference type="NCBI Taxonomy" id="980271"/>
    <lineage>
        <taxon>Bacteria</taxon>
        <taxon>Pseudomonadati</taxon>
        <taxon>Planctomycetota</taxon>
        <taxon>Planctomycetia</taxon>
        <taxon>Pirellulales</taxon>
        <taxon>Pirellulaceae</taxon>
        <taxon>Aporhodopirellula</taxon>
    </lineage>
</organism>
<dbReference type="InterPro" id="IPR000917">
    <property type="entry name" value="Sulfatase_N"/>
</dbReference>
<evidence type="ECO:0000259" key="6">
    <source>
        <dbReference type="Pfam" id="PF00884"/>
    </source>
</evidence>
<evidence type="ECO:0000313" key="8">
    <source>
        <dbReference type="Proteomes" id="UP000536179"/>
    </source>
</evidence>
<evidence type="ECO:0000256" key="4">
    <source>
        <dbReference type="ARBA" id="ARBA00022837"/>
    </source>
</evidence>
<dbReference type="SUPFAM" id="SSF53649">
    <property type="entry name" value="Alkaline phosphatase-like"/>
    <property type="match status" value="1"/>
</dbReference>
<keyword evidence="2" id="KW-0479">Metal-binding</keyword>
<dbReference type="Gene3D" id="3.30.1120.10">
    <property type="match status" value="1"/>
</dbReference>
<dbReference type="InterPro" id="IPR017850">
    <property type="entry name" value="Alkaline_phosphatase_core_sf"/>
</dbReference>
<comment type="similarity">
    <text evidence="1">Belongs to the sulfatase family.</text>
</comment>
<dbReference type="Proteomes" id="UP000536179">
    <property type="component" value="Unassembled WGS sequence"/>
</dbReference>